<gene>
    <name evidence="4" type="ordered locus">Sterm_1068</name>
</gene>
<dbReference type="NCBIfam" id="NF009299">
    <property type="entry name" value="PRK12656.1"/>
    <property type="match status" value="1"/>
</dbReference>
<evidence type="ECO:0000256" key="2">
    <source>
        <dbReference type="ARBA" id="ARBA00022490"/>
    </source>
</evidence>
<dbReference type="GO" id="GO:0016832">
    <property type="term" value="F:aldehyde-lyase activity"/>
    <property type="evidence" value="ECO:0007669"/>
    <property type="project" value="InterPro"/>
</dbReference>
<dbReference type="InterPro" id="IPR001585">
    <property type="entry name" value="TAL/FSA"/>
</dbReference>
<protein>
    <submittedName>
        <fullName evidence="4">Transaldolase</fullName>
        <ecNumber evidence="4">2.2.1.2</ecNumber>
    </submittedName>
</protein>
<reference evidence="4 5" key="2">
    <citation type="journal article" date="2010" name="Stand. Genomic Sci.">
        <title>Complete genome sequence of Sebaldella termitidis type strain (NCTC 11300).</title>
        <authorList>
            <person name="Harmon-Smith M."/>
            <person name="Celia L."/>
            <person name="Chertkov O."/>
            <person name="Lapidus A."/>
            <person name="Copeland A."/>
            <person name="Glavina Del Rio T."/>
            <person name="Nolan M."/>
            <person name="Lucas S."/>
            <person name="Tice H."/>
            <person name="Cheng J.F."/>
            <person name="Han C."/>
            <person name="Detter J.C."/>
            <person name="Bruce D."/>
            <person name="Goodwin L."/>
            <person name="Pitluck S."/>
            <person name="Pati A."/>
            <person name="Liolios K."/>
            <person name="Ivanova N."/>
            <person name="Mavromatis K."/>
            <person name="Mikhailova N."/>
            <person name="Chen A."/>
            <person name="Palaniappan K."/>
            <person name="Land M."/>
            <person name="Hauser L."/>
            <person name="Chang Y.J."/>
            <person name="Jeffries C.D."/>
            <person name="Brettin T."/>
            <person name="Goker M."/>
            <person name="Beck B."/>
            <person name="Bristow J."/>
            <person name="Eisen J.A."/>
            <person name="Markowitz V."/>
            <person name="Hugenholtz P."/>
            <person name="Kyrpides N.C."/>
            <person name="Klenk H.P."/>
            <person name="Chen F."/>
        </authorList>
    </citation>
    <scope>NUCLEOTIDE SEQUENCE [LARGE SCALE GENOMIC DNA]</scope>
    <source>
        <strain evidence="5">ATCC 33386 / NCTC 11300</strain>
    </source>
</reference>
<dbReference type="InterPro" id="IPR033919">
    <property type="entry name" value="TSA/FSA_arc/bac"/>
</dbReference>
<evidence type="ECO:0000313" key="5">
    <source>
        <dbReference type="Proteomes" id="UP000000845"/>
    </source>
</evidence>
<comment type="subcellular location">
    <subcellularLocation>
        <location evidence="1">Cytoplasm</location>
    </subcellularLocation>
</comment>
<name>D1AFQ1_SEBTE</name>
<dbReference type="InterPro" id="IPR018225">
    <property type="entry name" value="Transaldolase_AS"/>
</dbReference>
<accession>D1AFQ1</accession>
<dbReference type="KEGG" id="str:Sterm_1068"/>
<dbReference type="GO" id="GO:0004801">
    <property type="term" value="F:transaldolase activity"/>
    <property type="evidence" value="ECO:0007669"/>
    <property type="project" value="UniProtKB-EC"/>
</dbReference>
<dbReference type="STRING" id="526218.Sterm_1068"/>
<keyword evidence="4" id="KW-0808">Transferase</keyword>
<evidence type="ECO:0000313" key="4">
    <source>
        <dbReference type="EMBL" id="ACZ07936.1"/>
    </source>
</evidence>
<sequence length="227" mass="24965">MEYLLDTADLNEIREINAYFPITGVTTNPSIIAKEKKDYKEAINGIIEIIGTEKMLHVQVLGMTADVIVKEAKLLKETFKANLFIKIPVSAEGLKAMGILKKEGFNITATGILTSQQIVMAVQAGADYMAPYVNRADNINGDGVRVVEEAYKIISRDKNNKAKILGASFKNVKQVHDAILAGAEAVTVGTDVLKQLIYHPYTDWSIDKFNSDWGKAYGNGKTLLDIL</sequence>
<dbReference type="GO" id="GO:0005975">
    <property type="term" value="P:carbohydrate metabolic process"/>
    <property type="evidence" value="ECO:0007669"/>
    <property type="project" value="InterPro"/>
</dbReference>
<dbReference type="SUPFAM" id="SSF51569">
    <property type="entry name" value="Aldolase"/>
    <property type="match status" value="1"/>
</dbReference>
<dbReference type="PROSITE" id="PS01054">
    <property type="entry name" value="TRANSALDOLASE_1"/>
    <property type="match status" value="1"/>
</dbReference>
<dbReference type="RefSeq" id="WP_012860532.1">
    <property type="nucleotide sequence ID" value="NC_013517.1"/>
</dbReference>
<dbReference type="HOGENOM" id="CLU_079764_2_0_0"/>
<dbReference type="CDD" id="cd00956">
    <property type="entry name" value="Transaldolase_FSA"/>
    <property type="match status" value="1"/>
</dbReference>
<dbReference type="PANTHER" id="PTHR10683:SF36">
    <property type="entry name" value="TRANSALDOLASE"/>
    <property type="match status" value="1"/>
</dbReference>
<dbReference type="EC" id="2.2.1.2" evidence="4"/>
<evidence type="ECO:0000256" key="1">
    <source>
        <dbReference type="ARBA" id="ARBA00004496"/>
    </source>
</evidence>
<reference evidence="5" key="1">
    <citation type="submission" date="2009-09" db="EMBL/GenBank/DDBJ databases">
        <title>The complete chromosome of Sebaldella termitidis ATCC 33386.</title>
        <authorList>
            <consortium name="US DOE Joint Genome Institute (JGI-PGF)"/>
            <person name="Lucas S."/>
            <person name="Copeland A."/>
            <person name="Lapidus A."/>
            <person name="Glavina del Rio T."/>
            <person name="Dalin E."/>
            <person name="Tice H."/>
            <person name="Bruce D."/>
            <person name="Goodwin L."/>
            <person name="Pitluck S."/>
            <person name="Kyrpides N."/>
            <person name="Mavromatis K."/>
            <person name="Ivanova N."/>
            <person name="Mikhailova N."/>
            <person name="Sims D."/>
            <person name="Meincke L."/>
            <person name="Brettin T."/>
            <person name="Detter J.C."/>
            <person name="Han C."/>
            <person name="Larimer F."/>
            <person name="Land M."/>
            <person name="Hauser L."/>
            <person name="Markowitz V."/>
            <person name="Cheng J.F."/>
            <person name="Hugenholtz P."/>
            <person name="Woyke T."/>
            <person name="Wu D."/>
            <person name="Eisen J.A."/>
        </authorList>
    </citation>
    <scope>NUCLEOTIDE SEQUENCE [LARGE SCALE GENOMIC DNA]</scope>
    <source>
        <strain evidence="5">ATCC 33386 / NCTC 11300</strain>
    </source>
</reference>
<dbReference type="eggNOG" id="COG0176">
    <property type="taxonomic scope" value="Bacteria"/>
</dbReference>
<dbReference type="EMBL" id="CP001739">
    <property type="protein sequence ID" value="ACZ07936.1"/>
    <property type="molecule type" value="Genomic_DNA"/>
</dbReference>
<dbReference type="Proteomes" id="UP000000845">
    <property type="component" value="Chromosome"/>
</dbReference>
<dbReference type="AlphaFoldDB" id="D1AFQ1"/>
<keyword evidence="2" id="KW-0963">Cytoplasm</keyword>
<dbReference type="FunFam" id="3.20.20.70:FF:000018">
    <property type="entry name" value="Probable transaldolase"/>
    <property type="match status" value="1"/>
</dbReference>
<dbReference type="PANTHER" id="PTHR10683">
    <property type="entry name" value="TRANSALDOLASE"/>
    <property type="match status" value="1"/>
</dbReference>
<dbReference type="InterPro" id="IPR013785">
    <property type="entry name" value="Aldolase_TIM"/>
</dbReference>
<evidence type="ECO:0000256" key="3">
    <source>
        <dbReference type="ARBA" id="ARBA00023270"/>
    </source>
</evidence>
<dbReference type="Gene3D" id="3.20.20.70">
    <property type="entry name" value="Aldolase class I"/>
    <property type="match status" value="1"/>
</dbReference>
<dbReference type="GO" id="GO:0005737">
    <property type="term" value="C:cytoplasm"/>
    <property type="evidence" value="ECO:0007669"/>
    <property type="project" value="UniProtKB-SubCell"/>
</dbReference>
<proteinExistence type="predicted"/>
<keyword evidence="5" id="KW-1185">Reference proteome</keyword>
<dbReference type="Pfam" id="PF00923">
    <property type="entry name" value="TAL_FSA"/>
    <property type="match status" value="1"/>
</dbReference>
<keyword evidence="3" id="KW-0704">Schiff base</keyword>
<organism evidence="4 5">
    <name type="scientific">Sebaldella termitidis (strain ATCC 33386 / NCTC 11300)</name>
    <dbReference type="NCBI Taxonomy" id="526218"/>
    <lineage>
        <taxon>Bacteria</taxon>
        <taxon>Fusobacteriati</taxon>
        <taxon>Fusobacteriota</taxon>
        <taxon>Fusobacteriia</taxon>
        <taxon>Fusobacteriales</taxon>
        <taxon>Leptotrichiaceae</taxon>
        <taxon>Sebaldella</taxon>
    </lineage>
</organism>